<sequence>MVIRCCRRCLGTAQSVAAARAMEDHASESICTIRTEESLLKILCLNGPKFKSGLPKVTIRLNESLNRSLRDDLKKIGYASINEPSGNCCKGHVLGGQNGGSIRVNTIFAVKIIDLQQGEAFENFNAECEVLRNIRHRNLVKVITSCSSIDKRRVEFKALVMEFMSSGNLEKWLIICTMTDPPVVHCDLKPANVLLDDKMGAHVGDFGLARFLWKNPSEDESSTIGLKGSIGYIAPGTTHNLNCRRISTSRDVYSFGILLLEIFTAKKPTDEMFQEGLDQHKLASALLINQFLDMADKRLFNNDACTDYSTFTSSSGDFNSIINSSNTSSHSQIKTEECTTAIIHVGLSCAAHSTTDRLIMREALTKLHDIKAFLLDL</sequence>
<dbReference type="GO" id="GO:0016020">
    <property type="term" value="C:membrane"/>
    <property type="evidence" value="ECO:0007669"/>
    <property type="project" value="UniProtKB-SubCell"/>
</dbReference>
<dbReference type="Proteomes" id="UP000288805">
    <property type="component" value="Unassembled WGS sequence"/>
</dbReference>
<dbReference type="InterPro" id="IPR051809">
    <property type="entry name" value="Plant_receptor-like_S/T_kinase"/>
</dbReference>
<dbReference type="EMBL" id="QGNW01002173">
    <property type="protein sequence ID" value="RVW24446.1"/>
    <property type="molecule type" value="Genomic_DNA"/>
</dbReference>
<evidence type="ECO:0000256" key="4">
    <source>
        <dbReference type="ARBA" id="ARBA00022737"/>
    </source>
</evidence>
<dbReference type="InterPro" id="IPR008271">
    <property type="entry name" value="Ser/Thr_kinase_AS"/>
</dbReference>
<feature type="domain" description="Protein kinase" evidence="7">
    <location>
        <begin position="79"/>
        <end position="374"/>
    </location>
</feature>
<evidence type="ECO:0000256" key="5">
    <source>
        <dbReference type="ARBA" id="ARBA00022989"/>
    </source>
</evidence>
<evidence type="ECO:0000256" key="2">
    <source>
        <dbReference type="ARBA" id="ARBA00022614"/>
    </source>
</evidence>
<comment type="caution">
    <text evidence="8">The sequence shown here is derived from an EMBL/GenBank/DDBJ whole genome shotgun (WGS) entry which is preliminary data.</text>
</comment>
<keyword evidence="3" id="KW-0812">Transmembrane</keyword>
<dbReference type="PROSITE" id="PS50011">
    <property type="entry name" value="PROTEIN_KINASE_DOM"/>
    <property type="match status" value="1"/>
</dbReference>
<dbReference type="InterPro" id="IPR011009">
    <property type="entry name" value="Kinase-like_dom_sf"/>
</dbReference>
<dbReference type="InterPro" id="IPR000719">
    <property type="entry name" value="Prot_kinase_dom"/>
</dbReference>
<keyword evidence="8" id="KW-0808">Transferase</keyword>
<dbReference type="GO" id="GO:0004672">
    <property type="term" value="F:protein kinase activity"/>
    <property type="evidence" value="ECO:0007669"/>
    <property type="project" value="InterPro"/>
</dbReference>
<dbReference type="PROSITE" id="PS00108">
    <property type="entry name" value="PROTEIN_KINASE_ST"/>
    <property type="match status" value="1"/>
</dbReference>
<evidence type="ECO:0000256" key="1">
    <source>
        <dbReference type="ARBA" id="ARBA00004370"/>
    </source>
</evidence>
<evidence type="ECO:0000256" key="6">
    <source>
        <dbReference type="ARBA" id="ARBA00023136"/>
    </source>
</evidence>
<dbReference type="Pfam" id="PF00069">
    <property type="entry name" value="Pkinase"/>
    <property type="match status" value="1"/>
</dbReference>
<dbReference type="Pfam" id="PF07714">
    <property type="entry name" value="PK_Tyr_Ser-Thr"/>
    <property type="match status" value="1"/>
</dbReference>
<organism evidence="8 9">
    <name type="scientific">Vitis vinifera</name>
    <name type="common">Grape</name>
    <dbReference type="NCBI Taxonomy" id="29760"/>
    <lineage>
        <taxon>Eukaryota</taxon>
        <taxon>Viridiplantae</taxon>
        <taxon>Streptophyta</taxon>
        <taxon>Embryophyta</taxon>
        <taxon>Tracheophyta</taxon>
        <taxon>Spermatophyta</taxon>
        <taxon>Magnoliopsida</taxon>
        <taxon>eudicotyledons</taxon>
        <taxon>Gunneridae</taxon>
        <taxon>Pentapetalae</taxon>
        <taxon>rosids</taxon>
        <taxon>Vitales</taxon>
        <taxon>Vitaceae</taxon>
        <taxon>Viteae</taxon>
        <taxon>Vitis</taxon>
    </lineage>
</organism>
<dbReference type="AlphaFoldDB" id="A0A438CMK2"/>
<dbReference type="GO" id="GO:0005524">
    <property type="term" value="F:ATP binding"/>
    <property type="evidence" value="ECO:0007669"/>
    <property type="project" value="InterPro"/>
</dbReference>
<proteinExistence type="predicted"/>
<dbReference type="SMART" id="SM00220">
    <property type="entry name" value="S_TKc"/>
    <property type="match status" value="1"/>
</dbReference>
<evidence type="ECO:0000313" key="9">
    <source>
        <dbReference type="Proteomes" id="UP000288805"/>
    </source>
</evidence>
<dbReference type="PANTHER" id="PTHR27008">
    <property type="entry name" value="OS04G0122200 PROTEIN"/>
    <property type="match status" value="1"/>
</dbReference>
<gene>
    <name evidence="8" type="primary">XA21_13</name>
    <name evidence="8" type="ORF">CK203_093210</name>
</gene>
<dbReference type="PANTHER" id="PTHR27008:SF499">
    <property type="entry name" value="OS06G0581500 PROTEIN"/>
    <property type="match status" value="1"/>
</dbReference>
<keyword evidence="6" id="KW-0472">Membrane</keyword>
<evidence type="ECO:0000259" key="7">
    <source>
        <dbReference type="PROSITE" id="PS50011"/>
    </source>
</evidence>
<evidence type="ECO:0000256" key="3">
    <source>
        <dbReference type="ARBA" id="ARBA00022692"/>
    </source>
</evidence>
<accession>A0A438CMK2</accession>
<evidence type="ECO:0000313" key="8">
    <source>
        <dbReference type="EMBL" id="RVW24446.1"/>
    </source>
</evidence>
<keyword evidence="5" id="KW-1133">Transmembrane helix</keyword>
<keyword evidence="8" id="KW-0675">Receptor</keyword>
<dbReference type="SUPFAM" id="SSF56112">
    <property type="entry name" value="Protein kinase-like (PK-like)"/>
    <property type="match status" value="1"/>
</dbReference>
<reference evidence="8 9" key="1">
    <citation type="journal article" date="2018" name="PLoS Genet.">
        <title>Population sequencing reveals clonal diversity and ancestral inbreeding in the grapevine cultivar Chardonnay.</title>
        <authorList>
            <person name="Roach M.J."/>
            <person name="Johnson D.L."/>
            <person name="Bohlmann J."/>
            <person name="van Vuuren H.J."/>
            <person name="Jones S.J."/>
            <person name="Pretorius I.S."/>
            <person name="Schmidt S.A."/>
            <person name="Borneman A.R."/>
        </authorList>
    </citation>
    <scope>NUCLEOTIDE SEQUENCE [LARGE SCALE GENOMIC DNA]</scope>
    <source>
        <strain evidence="9">cv. Chardonnay</strain>
        <tissue evidence="8">Leaf</tissue>
    </source>
</reference>
<dbReference type="InterPro" id="IPR001245">
    <property type="entry name" value="Ser-Thr/Tyr_kinase_cat_dom"/>
</dbReference>
<keyword evidence="2" id="KW-0433">Leucine-rich repeat</keyword>
<name>A0A438CMK2_VITVI</name>
<keyword evidence="8" id="KW-0418">Kinase</keyword>
<dbReference type="Gene3D" id="1.10.510.10">
    <property type="entry name" value="Transferase(Phosphotransferase) domain 1"/>
    <property type="match status" value="2"/>
</dbReference>
<protein>
    <submittedName>
        <fullName evidence="8">Receptor kinase-like protein Xa21</fullName>
    </submittedName>
</protein>
<comment type="subcellular location">
    <subcellularLocation>
        <location evidence="1">Membrane</location>
    </subcellularLocation>
</comment>
<keyword evidence="4" id="KW-0677">Repeat</keyword>